<dbReference type="InterPro" id="IPR016181">
    <property type="entry name" value="Acyl_CoA_acyltransferase"/>
</dbReference>
<evidence type="ECO:0000313" key="2">
    <source>
        <dbReference type="EMBL" id="GAA1751273.1"/>
    </source>
</evidence>
<dbReference type="Pfam" id="PF13508">
    <property type="entry name" value="Acetyltransf_7"/>
    <property type="match status" value="1"/>
</dbReference>
<organism evidence="2 3">
    <name type="scientific">Luedemannella helvata</name>
    <dbReference type="NCBI Taxonomy" id="349315"/>
    <lineage>
        <taxon>Bacteria</taxon>
        <taxon>Bacillati</taxon>
        <taxon>Actinomycetota</taxon>
        <taxon>Actinomycetes</taxon>
        <taxon>Micromonosporales</taxon>
        <taxon>Micromonosporaceae</taxon>
        <taxon>Luedemannella</taxon>
    </lineage>
</organism>
<evidence type="ECO:0000259" key="1">
    <source>
        <dbReference type="PROSITE" id="PS51186"/>
    </source>
</evidence>
<evidence type="ECO:0000313" key="3">
    <source>
        <dbReference type="Proteomes" id="UP001500655"/>
    </source>
</evidence>
<reference evidence="2 3" key="1">
    <citation type="journal article" date="2019" name="Int. J. Syst. Evol. Microbiol.">
        <title>The Global Catalogue of Microorganisms (GCM) 10K type strain sequencing project: providing services to taxonomists for standard genome sequencing and annotation.</title>
        <authorList>
            <consortium name="The Broad Institute Genomics Platform"/>
            <consortium name="The Broad Institute Genome Sequencing Center for Infectious Disease"/>
            <person name="Wu L."/>
            <person name="Ma J."/>
        </authorList>
    </citation>
    <scope>NUCLEOTIDE SEQUENCE [LARGE SCALE GENOMIC DNA]</scope>
    <source>
        <strain evidence="2 3">JCM 13249</strain>
    </source>
</reference>
<dbReference type="Gene3D" id="3.40.630.30">
    <property type="match status" value="1"/>
</dbReference>
<comment type="caution">
    <text evidence="2">The sequence shown here is derived from an EMBL/GenBank/DDBJ whole genome shotgun (WGS) entry which is preliminary data.</text>
</comment>
<proteinExistence type="predicted"/>
<sequence length="126" mass="13809">MLRPGLPRDSARFVEDRRPGSFHLAYRDDAGGVVSCVTFVPEDLDGMPAWRFRGMATDEARRGEGLGSQVLKAGLVTVAARGGGLVWCNARVSALDFYRRHGFTERGDVFDIPGIGPHVILTRHVD</sequence>
<keyword evidence="3" id="KW-1185">Reference proteome</keyword>
<gene>
    <name evidence="2" type="ORF">GCM10009681_22920</name>
</gene>
<dbReference type="Proteomes" id="UP001500655">
    <property type="component" value="Unassembled WGS sequence"/>
</dbReference>
<accession>A0ABN2K9P1</accession>
<dbReference type="PROSITE" id="PS51186">
    <property type="entry name" value="GNAT"/>
    <property type="match status" value="1"/>
</dbReference>
<dbReference type="InterPro" id="IPR000182">
    <property type="entry name" value="GNAT_dom"/>
</dbReference>
<dbReference type="EMBL" id="BAAALS010000009">
    <property type="protein sequence ID" value="GAA1751273.1"/>
    <property type="molecule type" value="Genomic_DNA"/>
</dbReference>
<feature type="domain" description="N-acetyltransferase" evidence="1">
    <location>
        <begin position="1"/>
        <end position="126"/>
    </location>
</feature>
<dbReference type="SUPFAM" id="SSF55729">
    <property type="entry name" value="Acyl-CoA N-acyltransferases (Nat)"/>
    <property type="match status" value="1"/>
</dbReference>
<protein>
    <submittedName>
        <fullName evidence="2">GNAT family N-acetyltransferase</fullName>
    </submittedName>
</protein>
<name>A0ABN2K9P1_9ACTN</name>